<protein>
    <recommendedName>
        <fullName evidence="4">BZIP domain-containing protein</fullName>
    </recommendedName>
</protein>
<sequence length="336" mass="38388">MVPLMRALPPRAAISVMAPNDAPSPHDPDDALSPDEAVRRVVLAAHSKQASRLSATRKNNSERARRYRKRKKERIGHTVGEVETLRKRVEELCARRQLYEERLWNAPFAASNIALKLVQEYFSVFRYGMPLSPSSSSALTPSRRALDVPANKQELFLERIAHPDVMFNEFIGVHPLIDQWRKYSHFHTSVRLEFVSFRMRTIDNCPIVSTCGVLHVGYSRKTLENLFPHVLAREDMVQKLVGKELHLRYHDDFYFNERGQMIKYDLTPDLVGALQEVVGNLHDVALLLGDAMIEQGAVIRQELRREDEDDERGYALLRNGGANSPSCVMDIDFILS</sequence>
<feature type="region of interest" description="Disordered" evidence="1">
    <location>
        <begin position="49"/>
        <end position="73"/>
    </location>
</feature>
<organism evidence="2 3">
    <name type="scientific">Globisporangium ultimum (strain ATCC 200006 / CBS 805.95 / DAOM BR144)</name>
    <name type="common">Pythium ultimum</name>
    <dbReference type="NCBI Taxonomy" id="431595"/>
    <lineage>
        <taxon>Eukaryota</taxon>
        <taxon>Sar</taxon>
        <taxon>Stramenopiles</taxon>
        <taxon>Oomycota</taxon>
        <taxon>Peronosporomycetes</taxon>
        <taxon>Pythiales</taxon>
        <taxon>Pythiaceae</taxon>
        <taxon>Globisporangium</taxon>
    </lineage>
</organism>
<evidence type="ECO:0008006" key="4">
    <source>
        <dbReference type="Google" id="ProtNLM"/>
    </source>
</evidence>
<dbReference type="EnsemblProtists" id="PYU1_T006630">
    <property type="protein sequence ID" value="PYU1_T006630"/>
    <property type="gene ID" value="PYU1_G006618"/>
</dbReference>
<dbReference type="HOGENOM" id="CLU_050616_1_0_1"/>
<name>K3WNT8_GLOUD</name>
<accession>K3WNT8</accession>
<evidence type="ECO:0000313" key="2">
    <source>
        <dbReference type="EnsemblProtists" id="PYU1_T006630"/>
    </source>
</evidence>
<reference evidence="2" key="3">
    <citation type="submission" date="2015-02" db="UniProtKB">
        <authorList>
            <consortium name="EnsemblProtists"/>
        </authorList>
    </citation>
    <scope>IDENTIFICATION</scope>
    <source>
        <strain evidence="2">DAOM BR144</strain>
    </source>
</reference>
<dbReference type="InParanoid" id="K3WNT8"/>
<dbReference type="AlphaFoldDB" id="K3WNT8"/>
<keyword evidence="3" id="KW-1185">Reference proteome</keyword>
<reference evidence="3" key="2">
    <citation type="submission" date="2010-04" db="EMBL/GenBank/DDBJ databases">
        <authorList>
            <person name="Buell R."/>
            <person name="Hamilton J."/>
            <person name="Hostetler J."/>
        </authorList>
    </citation>
    <scope>NUCLEOTIDE SEQUENCE [LARGE SCALE GENOMIC DNA]</scope>
    <source>
        <strain evidence="3">DAOM:BR144</strain>
    </source>
</reference>
<feature type="compositionally biased region" description="Polar residues" evidence="1">
    <location>
        <begin position="49"/>
        <end position="58"/>
    </location>
</feature>
<evidence type="ECO:0000313" key="3">
    <source>
        <dbReference type="Proteomes" id="UP000019132"/>
    </source>
</evidence>
<dbReference type="Proteomes" id="UP000019132">
    <property type="component" value="Unassembled WGS sequence"/>
</dbReference>
<proteinExistence type="predicted"/>
<dbReference type="eggNOG" id="ENOG502SP47">
    <property type="taxonomic scope" value="Eukaryota"/>
</dbReference>
<reference evidence="3" key="1">
    <citation type="journal article" date="2010" name="Genome Biol.">
        <title>Genome sequence of the necrotrophic plant pathogen Pythium ultimum reveals original pathogenicity mechanisms and effector repertoire.</title>
        <authorList>
            <person name="Levesque C.A."/>
            <person name="Brouwer H."/>
            <person name="Cano L."/>
            <person name="Hamilton J.P."/>
            <person name="Holt C."/>
            <person name="Huitema E."/>
            <person name="Raffaele S."/>
            <person name="Robideau G.P."/>
            <person name="Thines M."/>
            <person name="Win J."/>
            <person name="Zerillo M.M."/>
            <person name="Beakes G.W."/>
            <person name="Boore J.L."/>
            <person name="Busam D."/>
            <person name="Dumas B."/>
            <person name="Ferriera S."/>
            <person name="Fuerstenberg S.I."/>
            <person name="Gachon C.M."/>
            <person name="Gaulin E."/>
            <person name="Govers F."/>
            <person name="Grenville-Briggs L."/>
            <person name="Horner N."/>
            <person name="Hostetler J."/>
            <person name="Jiang R.H."/>
            <person name="Johnson J."/>
            <person name="Krajaejun T."/>
            <person name="Lin H."/>
            <person name="Meijer H.J."/>
            <person name="Moore B."/>
            <person name="Morris P."/>
            <person name="Phuntmart V."/>
            <person name="Puiu D."/>
            <person name="Shetty J."/>
            <person name="Stajich J.E."/>
            <person name="Tripathy S."/>
            <person name="Wawra S."/>
            <person name="van West P."/>
            <person name="Whitty B.R."/>
            <person name="Coutinho P.M."/>
            <person name="Henrissat B."/>
            <person name="Martin F."/>
            <person name="Thomas P.D."/>
            <person name="Tyler B.M."/>
            <person name="De Vries R.P."/>
            <person name="Kamoun S."/>
            <person name="Yandell M."/>
            <person name="Tisserat N."/>
            <person name="Buell C.R."/>
        </authorList>
    </citation>
    <scope>NUCLEOTIDE SEQUENCE</scope>
    <source>
        <strain evidence="3">DAOM:BR144</strain>
    </source>
</reference>
<dbReference type="EMBL" id="GL376635">
    <property type="status" value="NOT_ANNOTATED_CDS"/>
    <property type="molecule type" value="Genomic_DNA"/>
</dbReference>
<dbReference type="VEuPathDB" id="FungiDB:PYU1_G006618"/>
<dbReference type="OMA" id="MARQKSH"/>
<evidence type="ECO:0000256" key="1">
    <source>
        <dbReference type="SAM" id="MobiDB-lite"/>
    </source>
</evidence>